<dbReference type="OrthoDB" id="77709at2759"/>
<feature type="coiled-coil region" evidence="1">
    <location>
        <begin position="1"/>
        <end position="32"/>
    </location>
</feature>
<sequence length="122" mass="14193">MKEHTEQLEEELRQYKNQVKALNISLEQSRESYKERSRKCRQYERMLKAATKTQTEVPSQRVMTAQPSGRQPLVEVMPSPKFARNIIAQSEPSSSARPLDLHPQMQRVDFSPQLKFAASSRF</sequence>
<accession>A0A1V9ZIN7</accession>
<feature type="compositionally biased region" description="Polar residues" evidence="2">
    <location>
        <begin position="51"/>
        <end position="69"/>
    </location>
</feature>
<gene>
    <name evidence="3" type="ORF">THRCLA_06843</name>
</gene>
<name>A0A1V9ZIN7_9STRA</name>
<evidence type="ECO:0000313" key="4">
    <source>
        <dbReference type="Proteomes" id="UP000243217"/>
    </source>
</evidence>
<keyword evidence="4" id="KW-1185">Reference proteome</keyword>
<dbReference type="AlphaFoldDB" id="A0A1V9ZIN7"/>
<keyword evidence="1" id="KW-0175">Coiled coil</keyword>
<reference evidence="3 4" key="1">
    <citation type="journal article" date="2014" name="Genome Biol. Evol.">
        <title>The secreted proteins of Achlya hypogyna and Thraustotheca clavata identify the ancestral oomycete secretome and reveal gene acquisitions by horizontal gene transfer.</title>
        <authorList>
            <person name="Misner I."/>
            <person name="Blouin N."/>
            <person name="Leonard G."/>
            <person name="Richards T.A."/>
            <person name="Lane C.E."/>
        </authorList>
    </citation>
    <scope>NUCLEOTIDE SEQUENCE [LARGE SCALE GENOMIC DNA]</scope>
    <source>
        <strain evidence="3 4">ATCC 34112</strain>
    </source>
</reference>
<proteinExistence type="predicted"/>
<feature type="region of interest" description="Disordered" evidence="2">
    <location>
        <begin position="50"/>
        <end position="74"/>
    </location>
</feature>
<dbReference type="Proteomes" id="UP000243217">
    <property type="component" value="Unassembled WGS sequence"/>
</dbReference>
<evidence type="ECO:0000256" key="1">
    <source>
        <dbReference type="SAM" id="Coils"/>
    </source>
</evidence>
<comment type="caution">
    <text evidence="3">The sequence shown here is derived from an EMBL/GenBank/DDBJ whole genome shotgun (WGS) entry which is preliminary data.</text>
</comment>
<organism evidence="3 4">
    <name type="scientific">Thraustotheca clavata</name>
    <dbReference type="NCBI Taxonomy" id="74557"/>
    <lineage>
        <taxon>Eukaryota</taxon>
        <taxon>Sar</taxon>
        <taxon>Stramenopiles</taxon>
        <taxon>Oomycota</taxon>
        <taxon>Saprolegniomycetes</taxon>
        <taxon>Saprolegniales</taxon>
        <taxon>Achlyaceae</taxon>
        <taxon>Thraustotheca</taxon>
    </lineage>
</organism>
<protein>
    <submittedName>
        <fullName evidence="3">Uncharacterized protein</fullName>
    </submittedName>
</protein>
<evidence type="ECO:0000313" key="3">
    <source>
        <dbReference type="EMBL" id="OQR97836.1"/>
    </source>
</evidence>
<feature type="region of interest" description="Disordered" evidence="2">
    <location>
        <begin position="88"/>
        <end position="108"/>
    </location>
</feature>
<dbReference type="EMBL" id="JNBS01001883">
    <property type="protein sequence ID" value="OQR97836.1"/>
    <property type="molecule type" value="Genomic_DNA"/>
</dbReference>
<feature type="non-terminal residue" evidence="3">
    <location>
        <position position="122"/>
    </location>
</feature>
<evidence type="ECO:0000256" key="2">
    <source>
        <dbReference type="SAM" id="MobiDB-lite"/>
    </source>
</evidence>